<evidence type="ECO:0000313" key="2">
    <source>
        <dbReference type="Proteomes" id="UP001227268"/>
    </source>
</evidence>
<dbReference type="EMBL" id="JASBWT010000066">
    <property type="protein sequence ID" value="KAJ9091060.1"/>
    <property type="molecule type" value="Genomic_DNA"/>
</dbReference>
<accession>A0ACC2UVH4</accession>
<name>A0ACC2UVH4_9TREE</name>
<evidence type="ECO:0000313" key="1">
    <source>
        <dbReference type="EMBL" id="KAJ9091060.1"/>
    </source>
</evidence>
<comment type="caution">
    <text evidence="1">The sequence shown here is derived from an EMBL/GenBank/DDBJ whole genome shotgun (WGS) entry which is preliminary data.</text>
</comment>
<protein>
    <submittedName>
        <fullName evidence="1">Uncharacterized protein</fullName>
    </submittedName>
</protein>
<dbReference type="Proteomes" id="UP001227268">
    <property type="component" value="Unassembled WGS sequence"/>
</dbReference>
<sequence>MGHLGEARFAAIIDNVLVRFTLGRKEVSKRIYGCELASMTVEQVDSLMRHIVQKITRLVHDLQESMTSTNEQVTFEYSRFEPLDICQAKIIQPWTGQGEKELDVYADYIHIVYY</sequence>
<organism evidence="1 2">
    <name type="scientific">Naganishia friedmannii</name>
    <dbReference type="NCBI Taxonomy" id="89922"/>
    <lineage>
        <taxon>Eukaryota</taxon>
        <taxon>Fungi</taxon>
        <taxon>Dikarya</taxon>
        <taxon>Basidiomycota</taxon>
        <taxon>Agaricomycotina</taxon>
        <taxon>Tremellomycetes</taxon>
        <taxon>Filobasidiales</taxon>
        <taxon>Filobasidiaceae</taxon>
        <taxon>Naganishia</taxon>
    </lineage>
</organism>
<gene>
    <name evidence="1" type="ORF">QFC21_007328</name>
</gene>
<reference evidence="1" key="1">
    <citation type="submission" date="2023-04" db="EMBL/GenBank/DDBJ databases">
        <title>Draft Genome sequencing of Naganishia species isolated from polar environments using Oxford Nanopore Technology.</title>
        <authorList>
            <person name="Leo P."/>
            <person name="Venkateswaran K."/>
        </authorList>
    </citation>
    <scope>NUCLEOTIDE SEQUENCE</scope>
    <source>
        <strain evidence="1">MNA-CCFEE 5423</strain>
    </source>
</reference>
<keyword evidence="2" id="KW-1185">Reference proteome</keyword>
<proteinExistence type="predicted"/>